<dbReference type="AlphaFoldDB" id="A0AAD5CU55"/>
<gene>
    <name evidence="3" type="ORF">M8C21_032176</name>
</gene>
<dbReference type="EMBL" id="JAMZMK010006881">
    <property type="protein sequence ID" value="KAI7746884.1"/>
    <property type="molecule type" value="Genomic_DNA"/>
</dbReference>
<evidence type="ECO:0000313" key="4">
    <source>
        <dbReference type="Proteomes" id="UP001206925"/>
    </source>
</evidence>
<protein>
    <submittedName>
        <fullName evidence="3">Uncharacterized protein</fullName>
    </submittedName>
</protein>
<name>A0AAD5CU55_AMBAR</name>
<reference evidence="3" key="1">
    <citation type="submission" date="2022-06" db="EMBL/GenBank/DDBJ databases">
        <title>Uncovering the hologenomic basis of an extraordinary plant invasion.</title>
        <authorList>
            <person name="Bieker V.C."/>
            <person name="Martin M.D."/>
            <person name="Gilbert T."/>
            <person name="Hodgins K."/>
            <person name="Battlay P."/>
            <person name="Petersen B."/>
            <person name="Wilson J."/>
        </authorList>
    </citation>
    <scope>NUCLEOTIDE SEQUENCE</scope>
    <source>
        <strain evidence="3">AA19_3_7</strain>
        <tissue evidence="3">Leaf</tissue>
    </source>
</reference>
<evidence type="ECO:0000313" key="3">
    <source>
        <dbReference type="EMBL" id="KAI7746884.1"/>
    </source>
</evidence>
<comment type="caution">
    <text evidence="3">The sequence shown here is derived from an EMBL/GenBank/DDBJ whole genome shotgun (WGS) entry which is preliminary data.</text>
</comment>
<feature type="compositionally biased region" description="Basic and acidic residues" evidence="1">
    <location>
        <begin position="65"/>
        <end position="77"/>
    </location>
</feature>
<proteinExistence type="predicted"/>
<evidence type="ECO:0000256" key="1">
    <source>
        <dbReference type="SAM" id="MobiDB-lite"/>
    </source>
</evidence>
<accession>A0AAD5CU55</accession>
<feature type="region of interest" description="Disordered" evidence="1">
    <location>
        <begin position="50"/>
        <end position="99"/>
    </location>
</feature>
<feature type="compositionally biased region" description="Low complexity" evidence="1">
    <location>
        <begin position="84"/>
        <end position="99"/>
    </location>
</feature>
<evidence type="ECO:0000256" key="2">
    <source>
        <dbReference type="SAM" id="SignalP"/>
    </source>
</evidence>
<feature type="chain" id="PRO_5042209111" evidence="2">
    <location>
        <begin position="17"/>
        <end position="99"/>
    </location>
</feature>
<organism evidence="3 4">
    <name type="scientific">Ambrosia artemisiifolia</name>
    <name type="common">Common ragweed</name>
    <dbReference type="NCBI Taxonomy" id="4212"/>
    <lineage>
        <taxon>Eukaryota</taxon>
        <taxon>Viridiplantae</taxon>
        <taxon>Streptophyta</taxon>
        <taxon>Embryophyta</taxon>
        <taxon>Tracheophyta</taxon>
        <taxon>Spermatophyta</taxon>
        <taxon>Magnoliopsida</taxon>
        <taxon>eudicotyledons</taxon>
        <taxon>Gunneridae</taxon>
        <taxon>Pentapetalae</taxon>
        <taxon>asterids</taxon>
        <taxon>campanulids</taxon>
        <taxon>Asterales</taxon>
        <taxon>Asteraceae</taxon>
        <taxon>Asteroideae</taxon>
        <taxon>Heliantheae alliance</taxon>
        <taxon>Heliantheae</taxon>
        <taxon>Ambrosia</taxon>
    </lineage>
</organism>
<sequence length="99" mass="11028">VMLMQLMLLRFSAVDACADVAAAFQHLRMEYEKARLERIKQNEAKMKELVSSPTDLVTNVEQSEGPEKEIVDDTTHETEEEIGEGVTRTTRGITCGKGA</sequence>
<dbReference type="Proteomes" id="UP001206925">
    <property type="component" value="Unassembled WGS sequence"/>
</dbReference>
<keyword evidence="4" id="KW-1185">Reference proteome</keyword>
<feature type="non-terminal residue" evidence="3">
    <location>
        <position position="1"/>
    </location>
</feature>
<feature type="signal peptide" evidence="2">
    <location>
        <begin position="1"/>
        <end position="16"/>
    </location>
</feature>
<feature type="compositionally biased region" description="Polar residues" evidence="1">
    <location>
        <begin position="51"/>
        <end position="62"/>
    </location>
</feature>
<keyword evidence="2" id="KW-0732">Signal</keyword>